<gene>
    <name evidence="2" type="ORF">C8N24_3898</name>
</gene>
<dbReference type="InterPro" id="IPR029062">
    <property type="entry name" value="Class_I_gatase-like"/>
</dbReference>
<protein>
    <submittedName>
        <fullName evidence="2">Uncharacterized protein DUF4350</fullName>
    </submittedName>
</protein>
<dbReference type="AlphaFoldDB" id="A0A660LG12"/>
<proteinExistence type="predicted"/>
<evidence type="ECO:0000313" key="2">
    <source>
        <dbReference type="EMBL" id="RKQ94022.1"/>
    </source>
</evidence>
<dbReference type="Gene3D" id="3.40.50.880">
    <property type="match status" value="1"/>
</dbReference>
<accession>A0A660LG12</accession>
<dbReference type="EMBL" id="RBIL01000001">
    <property type="protein sequence ID" value="RKQ94022.1"/>
    <property type="molecule type" value="Genomic_DNA"/>
</dbReference>
<keyword evidence="3" id="KW-1185">Reference proteome</keyword>
<name>A0A660LG12_9ACTN</name>
<dbReference type="Proteomes" id="UP000278962">
    <property type="component" value="Unassembled WGS sequence"/>
</dbReference>
<dbReference type="Pfam" id="PF14258">
    <property type="entry name" value="DUF4350"/>
    <property type="match status" value="1"/>
</dbReference>
<organism evidence="2 3">
    <name type="scientific">Solirubrobacter pauli</name>
    <dbReference type="NCBI Taxonomy" id="166793"/>
    <lineage>
        <taxon>Bacteria</taxon>
        <taxon>Bacillati</taxon>
        <taxon>Actinomycetota</taxon>
        <taxon>Thermoleophilia</taxon>
        <taxon>Solirubrobacterales</taxon>
        <taxon>Solirubrobacteraceae</taxon>
        <taxon>Solirubrobacter</taxon>
    </lineage>
</organism>
<sequence>MSSRRGTTLALLGLLAGFIVVLVVIDRVSPAPEGPPSSSYATTPLGAAAYASLLDRAGIPVRQVRTPIADREPREGETLVILDPDVMEPEEADAIRAWVEGGGRLVLGASSEVAWIEQLLDDPPRWTSADSDEHVPLVPIADVRTVVSFDRTGFDDLGGLLPLLGPPRTPLAAFAPLGAGHVTLLADTSPLTNRGLARADNAAFALSLSGDAPVAFLETVHGYGVSRGFGGLPTSVKWALLGLALTSLVALWAAGKRFGDPEDEDSDPPPPRVEYVDALAGSLARAKPEKEHT</sequence>
<dbReference type="InterPro" id="IPR025646">
    <property type="entry name" value="DUF4350"/>
</dbReference>
<comment type="caution">
    <text evidence="2">The sequence shown here is derived from an EMBL/GenBank/DDBJ whole genome shotgun (WGS) entry which is preliminary data.</text>
</comment>
<evidence type="ECO:0000313" key="3">
    <source>
        <dbReference type="Proteomes" id="UP000278962"/>
    </source>
</evidence>
<evidence type="ECO:0000259" key="1">
    <source>
        <dbReference type="Pfam" id="PF14258"/>
    </source>
</evidence>
<dbReference type="RefSeq" id="WP_170179212.1">
    <property type="nucleotide sequence ID" value="NZ_RBIL01000001.1"/>
</dbReference>
<reference evidence="2 3" key="1">
    <citation type="submission" date="2018-10" db="EMBL/GenBank/DDBJ databases">
        <title>Genomic Encyclopedia of Archaeal and Bacterial Type Strains, Phase II (KMG-II): from individual species to whole genera.</title>
        <authorList>
            <person name="Goeker M."/>
        </authorList>
    </citation>
    <scope>NUCLEOTIDE SEQUENCE [LARGE SCALE GENOMIC DNA]</scope>
    <source>
        <strain evidence="2 3">DSM 14954</strain>
    </source>
</reference>
<feature type="domain" description="DUF4350" evidence="1">
    <location>
        <begin position="39"/>
        <end position="208"/>
    </location>
</feature>